<reference evidence="1" key="1">
    <citation type="submission" date="2020-06" db="EMBL/GenBank/DDBJ databases">
        <title>Draft genome of Bugula neritina, a colonial animal packing powerful symbionts and potential medicines.</title>
        <authorList>
            <person name="Rayko M."/>
        </authorList>
    </citation>
    <scope>NUCLEOTIDE SEQUENCE [LARGE SCALE GENOMIC DNA]</scope>
    <source>
        <strain evidence="1">Kwan_BN1</strain>
    </source>
</reference>
<keyword evidence="2" id="KW-1185">Reference proteome</keyword>
<evidence type="ECO:0000313" key="1">
    <source>
        <dbReference type="EMBL" id="KAF6040853.1"/>
    </source>
</evidence>
<name>A0A7J7KRY9_BUGNE</name>
<gene>
    <name evidence="1" type="ORF">EB796_000836</name>
</gene>
<evidence type="ECO:0000313" key="2">
    <source>
        <dbReference type="Proteomes" id="UP000593567"/>
    </source>
</evidence>
<organism evidence="1 2">
    <name type="scientific">Bugula neritina</name>
    <name type="common">Brown bryozoan</name>
    <name type="synonym">Sertularia neritina</name>
    <dbReference type="NCBI Taxonomy" id="10212"/>
    <lineage>
        <taxon>Eukaryota</taxon>
        <taxon>Metazoa</taxon>
        <taxon>Spiralia</taxon>
        <taxon>Lophotrochozoa</taxon>
        <taxon>Bryozoa</taxon>
        <taxon>Gymnolaemata</taxon>
        <taxon>Cheilostomatida</taxon>
        <taxon>Flustrina</taxon>
        <taxon>Buguloidea</taxon>
        <taxon>Bugulidae</taxon>
        <taxon>Bugula</taxon>
    </lineage>
</organism>
<protein>
    <submittedName>
        <fullName evidence="1">Uncharacterized protein</fullName>
    </submittedName>
</protein>
<comment type="caution">
    <text evidence="1">The sequence shown here is derived from an EMBL/GenBank/DDBJ whole genome shotgun (WGS) entry which is preliminary data.</text>
</comment>
<dbReference type="Proteomes" id="UP000593567">
    <property type="component" value="Unassembled WGS sequence"/>
</dbReference>
<accession>A0A7J7KRY9</accession>
<dbReference type="AlphaFoldDB" id="A0A7J7KRY9"/>
<sequence>MENANLPVLIRKVTKNKKNSILAKPSPKQALRPTSIILLLLKQNNNYVILTKSHMMKQIQVLVEHIVVQ</sequence>
<proteinExistence type="predicted"/>
<dbReference type="EMBL" id="VXIV02000096">
    <property type="protein sequence ID" value="KAF6040853.1"/>
    <property type="molecule type" value="Genomic_DNA"/>
</dbReference>